<comment type="caution">
    <text evidence="1">The sequence shown here is derived from an EMBL/GenBank/DDBJ whole genome shotgun (WGS) entry which is preliminary data.</text>
</comment>
<gene>
    <name evidence="1" type="ORF">ENU14_03790</name>
</gene>
<proteinExistence type="predicted"/>
<accession>A0A7C4DA55</accession>
<name>A0A7C4DA55_STAMA</name>
<sequence>MNTTVYCFVNEEGFISCSNSSIRKESDRVYDVNVENDRELYVFETPLNTRVICSSSFYQTHIWGVKRYELWVLNKGLNKCFVSTNTHLINIREGVYIITKKNDIEEIDWRIIKILDYIRILNTRGDCIYLIDKDIGIEIFFENIVSAGDVEKILKHLYNLLCIKYGDEQLVNKYFELFLKQLNNI</sequence>
<dbReference type="EMBL" id="DTBJ01000028">
    <property type="protein sequence ID" value="HGM58693.1"/>
    <property type="molecule type" value="Genomic_DNA"/>
</dbReference>
<organism evidence="1">
    <name type="scientific">Staphylothermus marinus</name>
    <dbReference type="NCBI Taxonomy" id="2280"/>
    <lineage>
        <taxon>Archaea</taxon>
        <taxon>Thermoproteota</taxon>
        <taxon>Thermoprotei</taxon>
        <taxon>Desulfurococcales</taxon>
        <taxon>Desulfurococcaceae</taxon>
        <taxon>Staphylothermus</taxon>
    </lineage>
</organism>
<evidence type="ECO:0000313" key="1">
    <source>
        <dbReference type="EMBL" id="HGM58693.1"/>
    </source>
</evidence>
<reference evidence="1" key="1">
    <citation type="journal article" date="2020" name="mSystems">
        <title>Genome- and Community-Level Interaction Insights into Carbon Utilization and Element Cycling Functions of Hydrothermarchaeota in Hydrothermal Sediment.</title>
        <authorList>
            <person name="Zhou Z."/>
            <person name="Liu Y."/>
            <person name="Xu W."/>
            <person name="Pan J."/>
            <person name="Luo Z.H."/>
            <person name="Li M."/>
        </authorList>
    </citation>
    <scope>NUCLEOTIDE SEQUENCE [LARGE SCALE GENOMIC DNA]</scope>
    <source>
        <strain evidence="1">SpSt-642</strain>
    </source>
</reference>
<protein>
    <submittedName>
        <fullName evidence="1">Uncharacterized protein</fullName>
    </submittedName>
</protein>
<dbReference type="AlphaFoldDB" id="A0A7C4DA55"/>